<dbReference type="Proteomes" id="UP000053097">
    <property type="component" value="Unassembled WGS sequence"/>
</dbReference>
<keyword evidence="2" id="KW-1185">Reference proteome</keyword>
<accession>A0A026WKG6</accession>
<reference evidence="1 2" key="1">
    <citation type="journal article" date="2014" name="Curr. Biol.">
        <title>The genome of the clonal raider ant Cerapachys biroi.</title>
        <authorList>
            <person name="Oxley P.R."/>
            <person name="Ji L."/>
            <person name="Fetter-Pruneda I."/>
            <person name="McKenzie S.K."/>
            <person name="Li C."/>
            <person name="Hu H."/>
            <person name="Zhang G."/>
            <person name="Kronauer D.J."/>
        </authorList>
    </citation>
    <scope>NUCLEOTIDE SEQUENCE [LARGE SCALE GENOMIC DNA]</scope>
</reference>
<evidence type="ECO:0000313" key="1">
    <source>
        <dbReference type="EMBL" id="EZA56116.1"/>
    </source>
</evidence>
<gene>
    <name evidence="1" type="ORF">X777_03597</name>
</gene>
<organism evidence="1 2">
    <name type="scientific">Ooceraea biroi</name>
    <name type="common">Clonal raider ant</name>
    <name type="synonym">Cerapachys biroi</name>
    <dbReference type="NCBI Taxonomy" id="2015173"/>
    <lineage>
        <taxon>Eukaryota</taxon>
        <taxon>Metazoa</taxon>
        <taxon>Ecdysozoa</taxon>
        <taxon>Arthropoda</taxon>
        <taxon>Hexapoda</taxon>
        <taxon>Insecta</taxon>
        <taxon>Pterygota</taxon>
        <taxon>Neoptera</taxon>
        <taxon>Endopterygota</taxon>
        <taxon>Hymenoptera</taxon>
        <taxon>Apocrita</taxon>
        <taxon>Aculeata</taxon>
        <taxon>Formicoidea</taxon>
        <taxon>Formicidae</taxon>
        <taxon>Dorylinae</taxon>
        <taxon>Ooceraea</taxon>
    </lineage>
</organism>
<proteinExistence type="predicted"/>
<dbReference type="AlphaFoldDB" id="A0A026WKG6"/>
<protein>
    <submittedName>
        <fullName evidence="1">Uncharacterized protein</fullName>
    </submittedName>
</protein>
<dbReference type="EMBL" id="KK107171">
    <property type="protein sequence ID" value="EZA56116.1"/>
    <property type="molecule type" value="Genomic_DNA"/>
</dbReference>
<evidence type="ECO:0000313" key="2">
    <source>
        <dbReference type="Proteomes" id="UP000053097"/>
    </source>
</evidence>
<feature type="non-terminal residue" evidence="1">
    <location>
        <position position="1"/>
    </location>
</feature>
<name>A0A026WKG6_OOCBI</name>
<sequence>VGEWIASKDDSFFRRDICMPERQEKIVENDGKYFDLCCIDSQTAQPSKGCPKNILRTSLLPKYVQNKSCGRTCAVWVVSFQ</sequence>